<dbReference type="SMART" id="SM01057">
    <property type="entry name" value="Carb_anhydrase"/>
    <property type="match status" value="1"/>
</dbReference>
<feature type="compositionally biased region" description="Basic and acidic residues" evidence="5">
    <location>
        <begin position="1331"/>
        <end position="1341"/>
    </location>
</feature>
<dbReference type="GeneID" id="8234152"/>
<dbReference type="Proteomes" id="UP000009046">
    <property type="component" value="Unassembled WGS sequence"/>
</dbReference>
<sequence>MSRSHCETENVQFVQELAEVDGPFESPININFKDLIKLELPSLVWNQCDASPKKMKITNTGHTVILSGKWKCERPYLTGGPLKGKYVFSQIHFHWGTDDCKGSEHLVCGEGFPLEMHVAHFKADYLTQECALREKDGMVILVYLFKLQDEPNTSLNRIINSLQYIQQPSSSQHLDPRPILSFIHPFTDDYFMYWGSVVTSTCAHILMWLVCREPFGISKEQVCEFRKILDTSERPISRNNRDPQPLHKRNVFHVNASKFLDCAMLPVKRIAGCFCGRGEEFGNQRSGCQCQGSKLNQEDIEGQESVYTSKRFSGENFLQQPLFVQRATVHSAPLLPKLLENTYLGQLWSNNNNNNTIKPADDSSHLKIVSQSCCFIPVKDISDTKPRKEKKRMKRKPFNSTKTISNIMESLETLKNQTLKKLKEIDSINQEIKGIKSFCHDIDDQKWIKRIEKMMFRQKAITIKSSQGYFSKMKKLARDCNIDNFFEGKLLTFGDNYGKTWLNNFSNERIRSGGPNSQERENNSDSKGEKTFDENNAIKFSNKAHKVIQSFFDDMKENDGLQQSLKKDLNHLKKSLSYKSQSENNISHKNSKKGLITQKIFKSQNLGNRFFIEVNSEEIDVDGNKSKDLKTSEVKVDENVPSEILQNDTDDFICDFIPQYHNIYGPKRSREAVIPLHRTNVAMKFSHPGKTSNGYKHVKTESNSSVIKKNLYNDNLQIENALSDSDNDSSNNNDDNNKEIINSVSNERQKITLTKYCKFCPKKFNKNNNNNSNTKKTTKLNRKKGYKKQKFRDLNLFEGFYVKKKNVKNKKKNLKRNKNNEKDCDSALESSSASKDNVLALKYKLKHLKKTKFKIKIEKGSDSCTESEFQFSITSPNYRDFPENSSLKNQNTWNKIHVKKDVNNKNVKNSPKNILPEEISSKESIRTSGFKNEENVCENQNDVIVETEEKNNADDDERFYVAEPTSSGKVEPSNDEDSGKKITAVSTADIKNDSTDKKIEEEKLQKFHIGELHSFNEVSKNKSFTSFSLIKGFTVNVNDKVIPSFMRCHLELKKNLKFDNEIDKKNSILELDAGFVISAKKTSENLNVDFIQKRNVVTLVNRCGIEKYHFLDKELRDVKPLPQQEINAIKCEPKSEQCPPLKNDSVEDIVSVISNDVAEDVKFPSVDMRELTNSYMDLKHNTNRSFSFENFRAAVKSRKKKIKKRPNCYKKYSIKNTFFKDSNKSSTSNIKENDVFSKYSSEKQLKIITENVAKYLKQKFIKNDNDNEQTYRDVHKLTDSENSEKETEIGKNEKIKNENPEMNFETKQSKNSSVTSVKKKTAQNQGGKNDSTIKENRKEEEKEAEDVLDINGNTIKNFNTANDAVNEGTTSLSLDKTKSGTNGEILYLIERDNNNHNDSSNVVTLNTTAEEINLQKKINTMKTEKENLISRTKEKFFEPKNIFTRKQICNVQLDVDGINNSSSTSKNTTTEKIKTKFNEEECGKDCKKLTNSKPHLNFVKLNKLMAGKYKKNNGSTETKQMTPSCQPPYRKYAESKVPVLKRKIPKINKKITDENGVSNAADKSDKQNDDNNDDNDKKNNRKRKLFKTKIPFSLPNKNNLEKIKSQPKKNEQKKQKTINNNNNNNNYNKNKINNNNINKTHTNNTNNNNKIINKNNKINRRLGETGNSKSILAFEKISSSSNDLLNSFMMTSHSPSLINVFEKQKINQFFLSVKNNNNNNNNNHQQNELRLSESINEIKNFFETQSNKSETIFAEDLENLIKLQMCLNHEIANNIENSMNYIKTLLSQECHNNNNNNTETVINFDNNNYNTLMENSFENNKSNNKSGIVLIEMNSIINSPSSGSGSTSDNLEPFNLFKLENQVDKLQNIDAVTDLDGDKEYNSDSSYNCEISITLNGRSSEVLTPTRKTSFNYLNELLINNCKENIIFTGNETSDNSGETMNDVTCKSNSAQTIRSLDCDKTKKENEEMSLEMKKKLLEILKGEIKKEMTLTYSRSSETLCDNSSSATKLNDSSLMNLSPSECESEKTETLIMFVSINK</sequence>
<feature type="region of interest" description="Disordered" evidence="5">
    <location>
        <begin position="508"/>
        <end position="535"/>
    </location>
</feature>
<dbReference type="GO" id="GO:0005737">
    <property type="term" value="C:cytoplasm"/>
    <property type="evidence" value="ECO:0007669"/>
    <property type="project" value="TreeGrafter"/>
</dbReference>
<evidence type="ECO:0000313" key="7">
    <source>
        <dbReference type="EMBL" id="EEB16206.1"/>
    </source>
</evidence>
<keyword evidence="9" id="KW-1185">Reference proteome</keyword>
<evidence type="ECO:0000256" key="4">
    <source>
        <dbReference type="RuleBase" id="RU367011"/>
    </source>
</evidence>
<feature type="compositionally biased region" description="Low complexity" evidence="5">
    <location>
        <begin position="766"/>
        <end position="775"/>
    </location>
</feature>
<evidence type="ECO:0000256" key="1">
    <source>
        <dbReference type="ARBA" id="ARBA00010718"/>
    </source>
</evidence>
<comment type="catalytic activity">
    <reaction evidence="4">
        <text>hydrogencarbonate + H(+) = CO2 + H2O</text>
        <dbReference type="Rhea" id="RHEA:10748"/>
        <dbReference type="ChEBI" id="CHEBI:15377"/>
        <dbReference type="ChEBI" id="CHEBI:15378"/>
        <dbReference type="ChEBI" id="CHEBI:16526"/>
        <dbReference type="ChEBI" id="CHEBI:17544"/>
        <dbReference type="EC" id="4.2.1.1"/>
    </reaction>
</comment>
<feature type="region of interest" description="Disordered" evidence="5">
    <location>
        <begin position="2002"/>
        <end position="2022"/>
    </location>
</feature>
<feature type="region of interest" description="Disordered" evidence="5">
    <location>
        <begin position="1548"/>
        <end position="1650"/>
    </location>
</feature>
<feature type="compositionally biased region" description="Basic and acidic residues" evidence="5">
    <location>
        <begin position="1562"/>
        <end position="1578"/>
    </location>
</feature>
<feature type="compositionally biased region" description="Basic and acidic residues" evidence="5">
    <location>
        <begin position="1271"/>
        <end position="1299"/>
    </location>
</feature>
<dbReference type="InterPro" id="IPR001148">
    <property type="entry name" value="CA_dom"/>
</dbReference>
<evidence type="ECO:0000256" key="2">
    <source>
        <dbReference type="ARBA" id="ARBA00022723"/>
    </source>
</evidence>
<dbReference type="RefSeq" id="XP_002428944.1">
    <property type="nucleotide sequence ID" value="XM_002428899.1"/>
</dbReference>
<dbReference type="EC" id="4.2.1.1" evidence="4"/>
<dbReference type="VEuPathDB" id="VectorBase:PHUM411790"/>
<dbReference type="STRING" id="121224.E0VS50"/>
<feature type="domain" description="Alpha-carbonic anhydrase" evidence="6">
    <location>
        <begin position="1"/>
        <end position="255"/>
    </location>
</feature>
<dbReference type="Gene3D" id="3.10.200.10">
    <property type="entry name" value="Alpha carbonic anhydrase"/>
    <property type="match status" value="1"/>
</dbReference>
<protein>
    <recommendedName>
        <fullName evidence="4">Carbonic anhydrase</fullName>
        <ecNumber evidence="4">4.2.1.1</ecNumber>
    </recommendedName>
</protein>
<dbReference type="InterPro" id="IPR036398">
    <property type="entry name" value="CA_dom_sf"/>
</dbReference>
<name>E0VS50_PEDHC</name>
<dbReference type="eggNOG" id="KOG0382">
    <property type="taxonomic scope" value="Eukaryota"/>
</dbReference>
<dbReference type="InParanoid" id="E0VS50"/>
<keyword evidence="3 4" id="KW-0862">Zinc</keyword>
<dbReference type="SUPFAM" id="SSF51069">
    <property type="entry name" value="Carbonic anhydrase"/>
    <property type="match status" value="1"/>
</dbReference>
<dbReference type="CDD" id="cd00326">
    <property type="entry name" value="alpha_CA"/>
    <property type="match status" value="1"/>
</dbReference>
<dbReference type="HOGENOM" id="CLU_233299_0_0_1"/>
<feature type="region of interest" description="Disordered" evidence="5">
    <location>
        <begin position="950"/>
        <end position="981"/>
    </location>
</feature>
<keyword evidence="2 4" id="KW-0479">Metal-binding</keyword>
<gene>
    <name evidence="8" type="primary">8234152</name>
    <name evidence="7" type="ORF">Phum_PHUM411790</name>
</gene>
<evidence type="ECO:0000256" key="5">
    <source>
        <dbReference type="SAM" id="MobiDB-lite"/>
    </source>
</evidence>
<reference evidence="8" key="3">
    <citation type="submission" date="2021-02" db="UniProtKB">
        <authorList>
            <consortium name="EnsemblMetazoa"/>
        </authorList>
    </citation>
    <scope>IDENTIFICATION</scope>
    <source>
        <strain evidence="8">USDA</strain>
    </source>
</reference>
<dbReference type="InterPro" id="IPR018338">
    <property type="entry name" value="Carbonic_anhydrase_a-class_CS"/>
</dbReference>
<feature type="region of interest" description="Disordered" evidence="5">
    <location>
        <begin position="1510"/>
        <end position="1529"/>
    </location>
</feature>
<evidence type="ECO:0000259" key="6">
    <source>
        <dbReference type="PROSITE" id="PS51144"/>
    </source>
</evidence>
<reference evidence="7" key="2">
    <citation type="submission" date="2007-04" db="EMBL/GenBank/DDBJ databases">
        <title>The genome of the human body louse.</title>
        <authorList>
            <consortium name="The Human Body Louse Genome Consortium"/>
            <person name="Kirkness E."/>
            <person name="Walenz B."/>
            <person name="Hass B."/>
            <person name="Bruggner R."/>
            <person name="Strausberg R."/>
        </authorList>
    </citation>
    <scope>NUCLEOTIDE SEQUENCE</scope>
    <source>
        <strain evidence="7">USDA</strain>
    </source>
</reference>
<organism>
    <name type="scientific">Pediculus humanus subsp. corporis</name>
    <name type="common">Body louse</name>
    <dbReference type="NCBI Taxonomy" id="121224"/>
    <lineage>
        <taxon>Eukaryota</taxon>
        <taxon>Metazoa</taxon>
        <taxon>Ecdysozoa</taxon>
        <taxon>Arthropoda</taxon>
        <taxon>Hexapoda</taxon>
        <taxon>Insecta</taxon>
        <taxon>Pterygota</taxon>
        <taxon>Neoptera</taxon>
        <taxon>Paraneoptera</taxon>
        <taxon>Psocodea</taxon>
        <taxon>Troctomorpha</taxon>
        <taxon>Phthiraptera</taxon>
        <taxon>Anoplura</taxon>
        <taxon>Pediculidae</taxon>
        <taxon>Pediculus</taxon>
    </lineage>
</organism>
<feature type="compositionally biased region" description="Low complexity" evidence="5">
    <location>
        <begin position="1617"/>
        <end position="1650"/>
    </location>
</feature>
<dbReference type="PANTHER" id="PTHR18952:SF233">
    <property type="entry name" value="CARBONIC ANHYDRASE 14"/>
    <property type="match status" value="1"/>
</dbReference>
<feature type="compositionally biased region" description="Basic and acidic residues" evidence="5">
    <location>
        <begin position="1599"/>
        <end position="1614"/>
    </location>
</feature>
<dbReference type="PROSITE" id="PS51144">
    <property type="entry name" value="ALPHA_CA_2"/>
    <property type="match status" value="1"/>
</dbReference>
<dbReference type="InterPro" id="IPR023561">
    <property type="entry name" value="Carbonic_anhydrase_a-class"/>
</dbReference>
<evidence type="ECO:0000313" key="9">
    <source>
        <dbReference type="Proteomes" id="UP000009046"/>
    </source>
</evidence>
<dbReference type="GO" id="GO:0008270">
    <property type="term" value="F:zinc ion binding"/>
    <property type="evidence" value="ECO:0007669"/>
    <property type="project" value="UniProtKB-UniRule"/>
</dbReference>
<accession>E0VS50</accession>
<dbReference type="PANTHER" id="PTHR18952">
    <property type="entry name" value="CARBONIC ANHYDRASE"/>
    <property type="match status" value="1"/>
</dbReference>
<dbReference type="GO" id="GO:0004089">
    <property type="term" value="F:carbonate dehydratase activity"/>
    <property type="evidence" value="ECO:0007669"/>
    <property type="project" value="UniProtKB-UniRule"/>
</dbReference>
<proteinExistence type="inferred from homology"/>
<comment type="similarity">
    <text evidence="1 4">Belongs to the alpha-carbonic anhydrase family.</text>
</comment>
<feature type="region of interest" description="Disordered" evidence="5">
    <location>
        <begin position="1271"/>
        <end position="1345"/>
    </location>
</feature>
<feature type="compositionally biased region" description="Polar residues" evidence="5">
    <location>
        <begin position="1512"/>
        <end position="1524"/>
    </location>
</feature>
<dbReference type="OrthoDB" id="429145at2759"/>
<dbReference type="EMBL" id="AAZO01005060">
    <property type="status" value="NOT_ANNOTATED_CDS"/>
    <property type="molecule type" value="Genomic_DNA"/>
</dbReference>
<evidence type="ECO:0000256" key="3">
    <source>
        <dbReference type="ARBA" id="ARBA00022833"/>
    </source>
</evidence>
<dbReference type="PROSITE" id="PS00162">
    <property type="entry name" value="ALPHA_CA_1"/>
    <property type="match status" value="1"/>
</dbReference>
<feature type="region of interest" description="Disordered" evidence="5">
    <location>
        <begin position="721"/>
        <end position="743"/>
    </location>
</feature>
<feature type="region of interest" description="Disordered" evidence="5">
    <location>
        <begin position="764"/>
        <end position="786"/>
    </location>
</feature>
<feature type="compositionally biased region" description="Basic and acidic residues" evidence="5">
    <location>
        <begin position="518"/>
        <end position="533"/>
    </location>
</feature>
<dbReference type="OMA" id="SHCETEN"/>
<dbReference type="CTD" id="8234152"/>
<feature type="region of interest" description="Disordered" evidence="5">
    <location>
        <begin position="809"/>
        <end position="828"/>
    </location>
</feature>
<evidence type="ECO:0000313" key="8">
    <source>
        <dbReference type="EnsemblMetazoa" id="PHUM411790-PA"/>
    </source>
</evidence>
<comment type="function">
    <text evidence="4">Reversible hydration of carbon dioxide.</text>
</comment>
<dbReference type="EnsemblMetazoa" id="PHUM411790-RA">
    <property type="protein sequence ID" value="PHUM411790-PA"/>
    <property type="gene ID" value="PHUM411790"/>
</dbReference>
<dbReference type="EMBL" id="DS235745">
    <property type="protein sequence ID" value="EEB16206.1"/>
    <property type="molecule type" value="Genomic_DNA"/>
</dbReference>
<dbReference type="Pfam" id="PF00194">
    <property type="entry name" value="Carb_anhydrase"/>
    <property type="match status" value="1"/>
</dbReference>
<feature type="compositionally biased region" description="Basic residues" evidence="5">
    <location>
        <begin position="776"/>
        <end position="786"/>
    </location>
</feature>
<keyword evidence="4 7" id="KW-0456">Lyase</keyword>
<comment type="cofactor">
    <cofactor evidence="4">
        <name>Zn(2+)</name>
        <dbReference type="ChEBI" id="CHEBI:29105"/>
    </cofactor>
</comment>
<reference evidence="7" key="1">
    <citation type="submission" date="2007-04" db="EMBL/GenBank/DDBJ databases">
        <title>Annotation of Pediculus humanus corporis strain USDA.</title>
        <authorList>
            <person name="Kirkness E."/>
            <person name="Hannick L."/>
            <person name="Hass B."/>
            <person name="Bruggner R."/>
            <person name="Lawson D."/>
            <person name="Bidwell S."/>
            <person name="Joardar V."/>
            <person name="Caler E."/>
            <person name="Walenz B."/>
            <person name="Inman J."/>
            <person name="Schobel S."/>
            <person name="Galinsky K."/>
            <person name="Amedeo P."/>
            <person name="Strausberg R."/>
        </authorList>
    </citation>
    <scope>NUCLEOTIDE SEQUENCE</scope>
    <source>
        <strain evidence="7">USDA</strain>
    </source>
</reference>
<dbReference type="KEGG" id="phu:Phum_PHUM411790"/>